<evidence type="ECO:0000256" key="7">
    <source>
        <dbReference type="ARBA" id="ARBA00023239"/>
    </source>
</evidence>
<dbReference type="Gene3D" id="3.30.70.260">
    <property type="match status" value="1"/>
</dbReference>
<evidence type="ECO:0000256" key="2">
    <source>
        <dbReference type="ARBA" id="ARBA00013147"/>
    </source>
</evidence>
<feature type="domain" description="Prephenate dehydratase" evidence="10">
    <location>
        <begin position="2"/>
        <end position="184"/>
    </location>
</feature>
<dbReference type="STRING" id="119206.AWM72_08395"/>
<dbReference type="RefSeq" id="WP_070626088.1">
    <property type="nucleotide sequence ID" value="NZ_VYWO01000001.1"/>
</dbReference>
<evidence type="ECO:0000256" key="6">
    <source>
        <dbReference type="ARBA" id="ARBA00023222"/>
    </source>
</evidence>
<evidence type="ECO:0000256" key="3">
    <source>
        <dbReference type="ARBA" id="ARBA00021872"/>
    </source>
</evidence>
<dbReference type="InterPro" id="IPR008242">
    <property type="entry name" value="Chor_mutase/pphenate_deHydtase"/>
</dbReference>
<dbReference type="GO" id="GO:0005737">
    <property type="term" value="C:cytoplasm"/>
    <property type="evidence" value="ECO:0007669"/>
    <property type="project" value="TreeGrafter"/>
</dbReference>
<gene>
    <name evidence="12" type="ORF">F6I03_01535</name>
</gene>
<evidence type="ECO:0000256" key="8">
    <source>
        <dbReference type="ARBA" id="ARBA00047848"/>
    </source>
</evidence>
<dbReference type="Pfam" id="PF00800">
    <property type="entry name" value="PDT"/>
    <property type="match status" value="1"/>
</dbReference>
<organism evidence="12 13">
    <name type="scientific">Aerococcus sanguinicola</name>
    <dbReference type="NCBI Taxonomy" id="119206"/>
    <lineage>
        <taxon>Bacteria</taxon>
        <taxon>Bacillati</taxon>
        <taxon>Bacillota</taxon>
        <taxon>Bacilli</taxon>
        <taxon>Lactobacillales</taxon>
        <taxon>Aerococcaceae</taxon>
        <taxon>Aerococcus</taxon>
    </lineage>
</organism>
<dbReference type="PROSITE" id="PS51171">
    <property type="entry name" value="PREPHENATE_DEHYDR_3"/>
    <property type="match status" value="1"/>
</dbReference>
<dbReference type="GO" id="GO:0004664">
    <property type="term" value="F:prephenate dehydratase activity"/>
    <property type="evidence" value="ECO:0007669"/>
    <property type="project" value="UniProtKB-EC"/>
</dbReference>
<dbReference type="SUPFAM" id="SSF53850">
    <property type="entry name" value="Periplasmic binding protein-like II"/>
    <property type="match status" value="1"/>
</dbReference>
<dbReference type="PANTHER" id="PTHR21022:SF19">
    <property type="entry name" value="PREPHENATE DEHYDRATASE-RELATED"/>
    <property type="match status" value="1"/>
</dbReference>
<evidence type="ECO:0000256" key="1">
    <source>
        <dbReference type="ARBA" id="ARBA00004741"/>
    </source>
</evidence>
<protein>
    <recommendedName>
        <fullName evidence="3">Prephenate dehydratase</fullName>
        <ecNumber evidence="2">4.2.1.51</ecNumber>
    </recommendedName>
</protein>
<dbReference type="Gene3D" id="3.40.190.10">
    <property type="entry name" value="Periplasmic binding protein-like II"/>
    <property type="match status" value="2"/>
</dbReference>
<evidence type="ECO:0000259" key="11">
    <source>
        <dbReference type="PROSITE" id="PS51671"/>
    </source>
</evidence>
<dbReference type="OrthoDB" id="9802281at2"/>
<name>A0A5N1GLQ9_9LACT</name>
<comment type="caution">
    <text evidence="12">The sequence shown here is derived from an EMBL/GenBank/DDBJ whole genome shotgun (WGS) entry which is preliminary data.</text>
</comment>
<feature type="site" description="Essential for prephenate dehydratase activity" evidence="9">
    <location>
        <position position="177"/>
    </location>
</feature>
<comment type="catalytic activity">
    <reaction evidence="8">
        <text>prephenate + H(+) = 3-phenylpyruvate + CO2 + H2O</text>
        <dbReference type="Rhea" id="RHEA:21648"/>
        <dbReference type="ChEBI" id="CHEBI:15377"/>
        <dbReference type="ChEBI" id="CHEBI:15378"/>
        <dbReference type="ChEBI" id="CHEBI:16526"/>
        <dbReference type="ChEBI" id="CHEBI:18005"/>
        <dbReference type="ChEBI" id="CHEBI:29934"/>
        <dbReference type="EC" id="4.2.1.51"/>
    </reaction>
</comment>
<evidence type="ECO:0000256" key="9">
    <source>
        <dbReference type="PIRSR" id="PIRSR001500-2"/>
    </source>
</evidence>
<dbReference type="PROSITE" id="PS51671">
    <property type="entry name" value="ACT"/>
    <property type="match status" value="1"/>
</dbReference>
<comment type="pathway">
    <text evidence="1">Amino-acid biosynthesis; L-phenylalanine biosynthesis; phenylpyruvate from prephenate: step 1/1.</text>
</comment>
<evidence type="ECO:0000313" key="13">
    <source>
        <dbReference type="Proteomes" id="UP000327148"/>
    </source>
</evidence>
<evidence type="ECO:0000256" key="5">
    <source>
        <dbReference type="ARBA" id="ARBA00023141"/>
    </source>
</evidence>
<keyword evidence="4" id="KW-0028">Amino-acid biosynthesis</keyword>
<reference evidence="12 13" key="1">
    <citation type="submission" date="2019-09" db="EMBL/GenBank/DDBJ databases">
        <title>Draft genome sequence assemblies of isolates from the urinary tract.</title>
        <authorList>
            <person name="Mores C.R."/>
            <person name="Putonti C."/>
            <person name="Wolfe A.J."/>
        </authorList>
    </citation>
    <scope>NUCLEOTIDE SEQUENCE [LARGE SCALE GENOMIC DNA]</scope>
    <source>
        <strain evidence="12 13">UMB623</strain>
    </source>
</reference>
<dbReference type="GO" id="GO:0009094">
    <property type="term" value="P:L-phenylalanine biosynthetic process"/>
    <property type="evidence" value="ECO:0007669"/>
    <property type="project" value="UniProtKB-UniPathway"/>
</dbReference>
<proteinExistence type="predicted"/>
<dbReference type="InterPro" id="IPR002912">
    <property type="entry name" value="ACT_dom"/>
</dbReference>
<dbReference type="InterPro" id="IPR001086">
    <property type="entry name" value="Preph_deHydtase"/>
</dbReference>
<dbReference type="CDD" id="cd13631">
    <property type="entry name" value="PBP2_Ct-PDT_like"/>
    <property type="match status" value="1"/>
</dbReference>
<dbReference type="PANTHER" id="PTHR21022">
    <property type="entry name" value="PREPHENATE DEHYDRATASE P PROTEIN"/>
    <property type="match status" value="1"/>
</dbReference>
<dbReference type="Proteomes" id="UP000327148">
    <property type="component" value="Unassembled WGS sequence"/>
</dbReference>
<dbReference type="EC" id="4.2.1.51" evidence="2"/>
<dbReference type="InterPro" id="IPR045865">
    <property type="entry name" value="ACT-like_dom_sf"/>
</dbReference>
<dbReference type="PIRSF" id="PIRSF001500">
    <property type="entry name" value="Chor_mut_pdt_Ppr"/>
    <property type="match status" value="1"/>
</dbReference>
<evidence type="ECO:0000259" key="10">
    <source>
        <dbReference type="PROSITE" id="PS51171"/>
    </source>
</evidence>
<dbReference type="EMBL" id="VYWO01000001">
    <property type="protein sequence ID" value="KAA9301915.1"/>
    <property type="molecule type" value="Genomic_DNA"/>
</dbReference>
<accession>A0A5N1GLQ9</accession>
<evidence type="ECO:0000313" key="12">
    <source>
        <dbReference type="EMBL" id="KAA9301915.1"/>
    </source>
</evidence>
<dbReference type="AlphaFoldDB" id="A0A5N1GLQ9"/>
<keyword evidence="7" id="KW-0456">Lyase</keyword>
<feature type="domain" description="ACT" evidence="11">
    <location>
        <begin position="212"/>
        <end position="289"/>
    </location>
</feature>
<keyword evidence="5" id="KW-0057">Aromatic amino acid biosynthesis</keyword>
<evidence type="ECO:0000256" key="4">
    <source>
        <dbReference type="ARBA" id="ARBA00022605"/>
    </source>
</evidence>
<dbReference type="UniPathway" id="UPA00121">
    <property type="reaction ID" value="UER00345"/>
</dbReference>
<dbReference type="SUPFAM" id="SSF55021">
    <property type="entry name" value="ACT-like"/>
    <property type="match status" value="1"/>
</dbReference>
<keyword evidence="6" id="KW-0584">Phenylalanine biosynthesis</keyword>
<sequence length="299" mass="34256">MQVAYQGIVGSYSEAALAHWQKMDSQEALYEGVPYDGFARMVDDLLAAKIDRAVMPIENSTTGLITRTLDLFRYQQVYAEAEYYQPIRHVLWGLEGAQLSQIKQVYSHPEALSQCTQFFQDHPWIQPISYKDTAQAAQFIAQEGDKRLAALSSERCGAIYKLKALARQVQNESTNMTRFFMMRRYRNELLALDRDQLLVQLLADHPQANRLMLYVETAHKPGALHQLLTIFNLFNCNLEGLDARPIKDQPFSYGFFIEVDIHGLAGQAQLFWQMLDHASQYLQIIACMEAQEAEISYLT</sequence>